<feature type="compositionally biased region" description="Acidic residues" evidence="2">
    <location>
        <begin position="443"/>
        <end position="495"/>
    </location>
</feature>
<proteinExistence type="inferred from homology"/>
<evidence type="ECO:0000313" key="5">
    <source>
        <dbReference type="Proteomes" id="UP001151582"/>
    </source>
</evidence>
<protein>
    <recommendedName>
        <fullName evidence="3">Histone chaperone RTT106/FACT complex subunit SPT16-like middle domain-containing protein</fullName>
    </recommendedName>
</protein>
<dbReference type="EMBL" id="JANBQB010000189">
    <property type="protein sequence ID" value="KAJ1979994.1"/>
    <property type="molecule type" value="Genomic_DNA"/>
</dbReference>
<dbReference type="GO" id="GO:0031491">
    <property type="term" value="F:nucleosome binding"/>
    <property type="evidence" value="ECO:0007669"/>
    <property type="project" value="TreeGrafter"/>
</dbReference>
<feature type="region of interest" description="Disordered" evidence="2">
    <location>
        <begin position="276"/>
        <end position="296"/>
    </location>
</feature>
<dbReference type="InterPro" id="IPR013719">
    <property type="entry name" value="RTT106/SPT16-like_middle_dom"/>
</dbReference>
<feature type="domain" description="Histone chaperone RTT106/FACT complex subunit SPT16-like middle" evidence="3">
    <location>
        <begin position="220"/>
        <end position="331"/>
    </location>
</feature>
<reference evidence="4" key="1">
    <citation type="submission" date="2022-07" db="EMBL/GenBank/DDBJ databases">
        <title>Phylogenomic reconstructions and comparative analyses of Kickxellomycotina fungi.</title>
        <authorList>
            <person name="Reynolds N.K."/>
            <person name="Stajich J.E."/>
            <person name="Barry K."/>
            <person name="Grigoriev I.V."/>
            <person name="Crous P."/>
            <person name="Smith M.E."/>
        </authorList>
    </citation>
    <scope>NUCLEOTIDE SEQUENCE</scope>
    <source>
        <strain evidence="4">RSA 567</strain>
    </source>
</reference>
<evidence type="ECO:0000313" key="4">
    <source>
        <dbReference type="EMBL" id="KAJ1979994.1"/>
    </source>
</evidence>
<feature type="region of interest" description="Disordered" evidence="2">
    <location>
        <begin position="378"/>
        <end position="495"/>
    </location>
</feature>
<feature type="compositionally biased region" description="Low complexity" evidence="2">
    <location>
        <begin position="338"/>
        <end position="347"/>
    </location>
</feature>
<organism evidence="4 5">
    <name type="scientific">Dimargaris verticillata</name>
    <dbReference type="NCBI Taxonomy" id="2761393"/>
    <lineage>
        <taxon>Eukaryota</taxon>
        <taxon>Fungi</taxon>
        <taxon>Fungi incertae sedis</taxon>
        <taxon>Zoopagomycota</taxon>
        <taxon>Kickxellomycotina</taxon>
        <taxon>Dimargaritomycetes</taxon>
        <taxon>Dimargaritales</taxon>
        <taxon>Dimargaritaceae</taxon>
        <taxon>Dimargaris</taxon>
    </lineage>
</organism>
<dbReference type="InterPro" id="IPR050454">
    <property type="entry name" value="RTT106/SSRP1_HistChap/FACT"/>
</dbReference>
<dbReference type="GO" id="GO:0042393">
    <property type="term" value="F:histone binding"/>
    <property type="evidence" value="ECO:0007669"/>
    <property type="project" value="TreeGrafter"/>
</dbReference>
<evidence type="ECO:0000256" key="2">
    <source>
        <dbReference type="SAM" id="MobiDB-lite"/>
    </source>
</evidence>
<dbReference type="Pfam" id="PF08512">
    <property type="entry name" value="Rttp106-like_middle"/>
    <property type="match status" value="1"/>
</dbReference>
<feature type="compositionally biased region" description="Polar residues" evidence="2">
    <location>
        <begin position="426"/>
        <end position="439"/>
    </location>
</feature>
<dbReference type="SMART" id="SM01287">
    <property type="entry name" value="Rtt106"/>
    <property type="match status" value="1"/>
</dbReference>
<dbReference type="SUPFAM" id="SSF50729">
    <property type="entry name" value="PH domain-like"/>
    <property type="match status" value="1"/>
</dbReference>
<evidence type="ECO:0000256" key="1">
    <source>
        <dbReference type="ARBA" id="ARBA00006159"/>
    </source>
</evidence>
<dbReference type="Proteomes" id="UP001151582">
    <property type="component" value="Unassembled WGS sequence"/>
</dbReference>
<sequence length="495" mass="53355">MATIEDVLTPIGDPDLSKEVAEFVKANPDALPLITRLIAYFAARTATPPLKRPRDADSPANVPSAVDLGTPAYCLHSLAFAQPRKKLDCLLTDTHLALVARKSDTGSLAVEASYQLSDIVRIIMVPTPEKPKPHWTVVIMLQLPATTDLTTLVFGFVAATPDITITGSQGAADATLTTLTNCDRVAHVFRQHLPNIPLIVAKGHTPTPPNTKKPLKATASMPVRCYWKAREGHLYFLEQGLFFGFKKPILFFPLADIDDLDVRGITSRTFDLHVRWTPPTPSTPDEKRLKAKDGASSDTAGELVEFSMLDNTEFDRIMLYIKLQKVAAKSLYSQIDNSSSSQQEPSSGTAPGSVGTGDHSAATGADGAAKLVSVSHINDDDEDDEETDEDFCPNTARDFDGNLLSDDSADDDALASDEDMDLDHGSGNNTSQNAHFSDTTSDHDDEELSQADAEEELEGNGGADDDGDDNHEEAGEGDEEAEAEDVDLGSDDSEE</sequence>
<dbReference type="PANTHER" id="PTHR45849:SF3">
    <property type="entry name" value="HISTONE CHAPERONE RTT106"/>
    <property type="match status" value="1"/>
</dbReference>
<accession>A0A9W8B7P8</accession>
<evidence type="ECO:0000259" key="3">
    <source>
        <dbReference type="SMART" id="SM01287"/>
    </source>
</evidence>
<feature type="compositionally biased region" description="Basic and acidic residues" evidence="2">
    <location>
        <begin position="284"/>
        <end position="295"/>
    </location>
</feature>
<dbReference type="OrthoDB" id="75754at2759"/>
<comment type="caution">
    <text evidence="4">The sequence shown here is derived from an EMBL/GenBank/DDBJ whole genome shotgun (WGS) entry which is preliminary data.</text>
</comment>
<dbReference type="PANTHER" id="PTHR45849">
    <property type="entry name" value="FACT COMPLEX SUBUNIT SSRP1"/>
    <property type="match status" value="1"/>
</dbReference>
<keyword evidence="5" id="KW-1185">Reference proteome</keyword>
<feature type="compositionally biased region" description="Acidic residues" evidence="2">
    <location>
        <begin position="379"/>
        <end position="391"/>
    </location>
</feature>
<feature type="compositionally biased region" description="Acidic residues" evidence="2">
    <location>
        <begin position="407"/>
        <end position="421"/>
    </location>
</feature>
<feature type="region of interest" description="Disordered" evidence="2">
    <location>
        <begin position="337"/>
        <end position="363"/>
    </location>
</feature>
<name>A0A9W8B7P8_9FUNG</name>
<comment type="similarity">
    <text evidence="1">Belongs to the RTT106 family.</text>
</comment>
<dbReference type="Gene3D" id="2.30.29.30">
    <property type="entry name" value="Pleckstrin-homology domain (PH domain)/Phosphotyrosine-binding domain (PTB)"/>
    <property type="match status" value="1"/>
</dbReference>
<dbReference type="AlphaFoldDB" id="A0A9W8B7P8"/>
<dbReference type="InterPro" id="IPR011993">
    <property type="entry name" value="PH-like_dom_sf"/>
</dbReference>
<gene>
    <name evidence="4" type="ORF">H4R34_002617</name>
</gene>